<feature type="transmembrane region" description="Helical" evidence="11">
    <location>
        <begin position="136"/>
        <end position="164"/>
    </location>
</feature>
<proteinExistence type="inferred from homology"/>
<dbReference type="InterPro" id="IPR027417">
    <property type="entry name" value="P-loop_NTPase"/>
</dbReference>
<dbReference type="EMBL" id="FNIR01000005">
    <property type="protein sequence ID" value="SDO41808.1"/>
    <property type="molecule type" value="Genomic_DNA"/>
</dbReference>
<dbReference type="Gene3D" id="1.10.3720.10">
    <property type="entry name" value="MetI-like"/>
    <property type="match status" value="1"/>
</dbReference>
<dbReference type="PROSITE" id="PS50893">
    <property type="entry name" value="ABC_TRANSPORTER_2"/>
    <property type="match status" value="1"/>
</dbReference>
<evidence type="ECO:0000256" key="5">
    <source>
        <dbReference type="ARBA" id="ARBA00022475"/>
    </source>
</evidence>
<feature type="region of interest" description="Disordered" evidence="12">
    <location>
        <begin position="288"/>
        <end position="307"/>
    </location>
</feature>
<dbReference type="SMART" id="SM00382">
    <property type="entry name" value="AAA"/>
    <property type="match status" value="1"/>
</dbReference>
<comment type="similarity">
    <text evidence="11">Belongs to the binding-protein-dependent transport system permease family.</text>
</comment>
<evidence type="ECO:0000313" key="15">
    <source>
        <dbReference type="EMBL" id="SDO41808.1"/>
    </source>
</evidence>
<dbReference type="InterPro" id="IPR003439">
    <property type="entry name" value="ABC_transporter-like_ATP-bd"/>
</dbReference>
<dbReference type="GO" id="GO:0005886">
    <property type="term" value="C:plasma membrane"/>
    <property type="evidence" value="ECO:0007669"/>
    <property type="project" value="UniProtKB-SubCell"/>
</dbReference>
<dbReference type="GO" id="GO:0015833">
    <property type="term" value="P:peptide transport"/>
    <property type="evidence" value="ECO:0007669"/>
    <property type="project" value="InterPro"/>
</dbReference>
<dbReference type="Gene3D" id="3.40.50.300">
    <property type="entry name" value="P-loop containing nucleotide triphosphate hydrolases"/>
    <property type="match status" value="1"/>
</dbReference>
<keyword evidence="5" id="KW-1003">Cell membrane</keyword>
<evidence type="ECO:0000256" key="4">
    <source>
        <dbReference type="ARBA" id="ARBA00022448"/>
    </source>
</evidence>
<keyword evidence="10 11" id="KW-0472">Membrane</keyword>
<evidence type="ECO:0000256" key="2">
    <source>
        <dbReference type="ARBA" id="ARBA00004202"/>
    </source>
</evidence>
<keyword evidence="7" id="KW-0547">Nucleotide-binding</keyword>
<evidence type="ECO:0000256" key="1">
    <source>
        <dbReference type="ARBA" id="ARBA00004141"/>
    </source>
</evidence>
<feature type="transmembrane region" description="Helical" evidence="11">
    <location>
        <begin position="212"/>
        <end position="237"/>
    </location>
</feature>
<dbReference type="InterPro" id="IPR003593">
    <property type="entry name" value="AAA+_ATPase"/>
</dbReference>
<protein>
    <submittedName>
        <fullName evidence="15">Peptide/nickel transport system permease protein</fullName>
    </submittedName>
</protein>
<feature type="domain" description="ABC transmembrane type-1" evidence="14">
    <location>
        <begin position="91"/>
        <end position="280"/>
    </location>
</feature>
<dbReference type="Pfam" id="PF00528">
    <property type="entry name" value="BPD_transp_1"/>
    <property type="match status" value="1"/>
</dbReference>
<dbReference type="AlphaFoldDB" id="A0A1H0JDJ6"/>
<dbReference type="InterPro" id="IPR017871">
    <property type="entry name" value="ABC_transporter-like_CS"/>
</dbReference>
<evidence type="ECO:0000256" key="10">
    <source>
        <dbReference type="ARBA" id="ARBA00023136"/>
    </source>
</evidence>
<keyword evidence="4 11" id="KW-0813">Transport</keyword>
<dbReference type="PROSITE" id="PS00211">
    <property type="entry name" value="ABC_TRANSPORTER_1"/>
    <property type="match status" value="1"/>
</dbReference>
<dbReference type="GO" id="GO:0016887">
    <property type="term" value="F:ATP hydrolysis activity"/>
    <property type="evidence" value="ECO:0007669"/>
    <property type="project" value="InterPro"/>
</dbReference>
<feature type="transmembrane region" description="Helical" evidence="11">
    <location>
        <begin position="95"/>
        <end position="116"/>
    </location>
</feature>
<dbReference type="Pfam" id="PF08352">
    <property type="entry name" value="oligo_HPY"/>
    <property type="match status" value="1"/>
</dbReference>
<dbReference type="InterPro" id="IPR035906">
    <property type="entry name" value="MetI-like_sf"/>
</dbReference>
<evidence type="ECO:0000256" key="8">
    <source>
        <dbReference type="ARBA" id="ARBA00022840"/>
    </source>
</evidence>
<dbReference type="OrthoDB" id="3327300at2"/>
<dbReference type="GO" id="GO:0005524">
    <property type="term" value="F:ATP binding"/>
    <property type="evidence" value="ECO:0007669"/>
    <property type="project" value="UniProtKB-KW"/>
</dbReference>
<keyword evidence="8" id="KW-0067">ATP-binding</keyword>
<evidence type="ECO:0000256" key="7">
    <source>
        <dbReference type="ARBA" id="ARBA00022741"/>
    </source>
</evidence>
<dbReference type="FunFam" id="3.40.50.300:FF:000016">
    <property type="entry name" value="Oligopeptide ABC transporter ATP-binding component"/>
    <property type="match status" value="1"/>
</dbReference>
<evidence type="ECO:0000256" key="11">
    <source>
        <dbReference type="RuleBase" id="RU363032"/>
    </source>
</evidence>
<dbReference type="NCBIfam" id="TIGR01727">
    <property type="entry name" value="oligo_HPY"/>
    <property type="match status" value="1"/>
</dbReference>
<feature type="transmembrane region" description="Helical" evidence="11">
    <location>
        <begin position="257"/>
        <end position="280"/>
    </location>
</feature>
<dbReference type="CDD" id="cd03257">
    <property type="entry name" value="ABC_NikE_OppD_transporters"/>
    <property type="match status" value="1"/>
</dbReference>
<dbReference type="InterPro" id="IPR000515">
    <property type="entry name" value="MetI-like"/>
</dbReference>
<name>A0A1H0JDJ6_9ACTN</name>
<dbReference type="GO" id="GO:0055085">
    <property type="term" value="P:transmembrane transport"/>
    <property type="evidence" value="ECO:0007669"/>
    <property type="project" value="InterPro"/>
</dbReference>
<evidence type="ECO:0000256" key="9">
    <source>
        <dbReference type="ARBA" id="ARBA00022989"/>
    </source>
</evidence>
<feature type="domain" description="ABC transporter" evidence="13">
    <location>
        <begin position="319"/>
        <end position="567"/>
    </location>
</feature>
<evidence type="ECO:0000256" key="12">
    <source>
        <dbReference type="SAM" id="MobiDB-lite"/>
    </source>
</evidence>
<dbReference type="RefSeq" id="WP_091243908.1">
    <property type="nucleotide sequence ID" value="NZ_FNIR01000005.1"/>
</dbReference>
<dbReference type="InterPro" id="IPR013563">
    <property type="entry name" value="Oligopep_ABC_C"/>
</dbReference>
<evidence type="ECO:0000256" key="3">
    <source>
        <dbReference type="ARBA" id="ARBA00005417"/>
    </source>
</evidence>
<feature type="transmembrane region" description="Helical" evidence="11">
    <location>
        <begin position="32"/>
        <end position="51"/>
    </location>
</feature>
<dbReference type="Pfam" id="PF00005">
    <property type="entry name" value="ABC_tran"/>
    <property type="match status" value="1"/>
</dbReference>
<dbReference type="SUPFAM" id="SSF52540">
    <property type="entry name" value="P-loop containing nucleoside triphosphate hydrolases"/>
    <property type="match status" value="1"/>
</dbReference>
<sequence length="647" mass="67013">MSATVAATAATAPATAARGSLLRGVLATWRGRTAGAVLLVVVLACLVGAFVTPYDPLAQDLAAARQTPSGAHWLGTDLLGRDVLSRLLQGGASSLVAVLVAVLVRTVVALPLGLAAGHLGGRVDQVITRVVDLVMAVPTIVILLSVLTLFGNDLLIGMAVFGLLGSAGLVRIVRGAALAASQELHVTAGRLMGLSRRQVAVRHVLSRVRGVVIVQTTLFATIALGVQTGLSFLGLGAPPPEPTWGGMVGEAASVVQSYPWLMVPTGGVIAITVLALGVLGDVVRDTTADRSSASGGRSVRRRGRVPAADPGDPDVLLAVRGLEVAFATAAGEVTVVRDVDLDVRAGETVGLVGESGSGKSVVAKAVLGLLPRNGAVVAGSAWWRGTDLTGLRGRGWRGVRGSQIALVAQDPLRALDPTSRIGAQLGELVRVHDRVGRRAARVRVVELLEQVQVIDPAEVARRYPHEISGGMAQRVAIAMALAGRPRLLVADEPTTALDVTVQAEVLDLLRALQAETGMAILLVTHDWGVVADACERVVVLYAGEVVERADAADVFAGPGHPYTRALLDCSPDQPAPDGTLRTVPGTVPPPDAWPTGCHFAARCPRAQDDCTQEGIPMVELAGSRVARCIHPLVPAGQPVGLTLERSR</sequence>
<dbReference type="SUPFAM" id="SSF161098">
    <property type="entry name" value="MetI-like"/>
    <property type="match status" value="1"/>
</dbReference>
<dbReference type="PANTHER" id="PTHR43297:SF2">
    <property type="entry name" value="DIPEPTIDE TRANSPORT ATP-BINDING PROTEIN DPPD"/>
    <property type="match status" value="1"/>
</dbReference>
<gene>
    <name evidence="15" type="ORF">SAMN05660199_01946</name>
</gene>
<comment type="similarity">
    <text evidence="3">Belongs to the ABC transporter superfamily.</text>
</comment>
<dbReference type="Proteomes" id="UP000199088">
    <property type="component" value="Unassembled WGS sequence"/>
</dbReference>
<dbReference type="PROSITE" id="PS50928">
    <property type="entry name" value="ABC_TM1"/>
    <property type="match status" value="1"/>
</dbReference>
<comment type="subcellular location">
    <subcellularLocation>
        <location evidence="11">Cell membrane</location>
        <topology evidence="11">Multi-pass membrane protein</topology>
    </subcellularLocation>
    <subcellularLocation>
        <location evidence="2">Cell membrane</location>
        <topology evidence="2">Peripheral membrane protein</topology>
    </subcellularLocation>
    <subcellularLocation>
        <location evidence="1">Membrane</location>
        <topology evidence="1">Multi-pass membrane protein</topology>
    </subcellularLocation>
</comment>
<dbReference type="CDD" id="cd06261">
    <property type="entry name" value="TM_PBP2"/>
    <property type="match status" value="1"/>
</dbReference>
<keyword evidence="16" id="KW-1185">Reference proteome</keyword>
<evidence type="ECO:0000256" key="6">
    <source>
        <dbReference type="ARBA" id="ARBA00022692"/>
    </source>
</evidence>
<dbReference type="STRING" id="1052260.SAMN05660199_01946"/>
<dbReference type="InterPro" id="IPR050388">
    <property type="entry name" value="ABC_Ni/Peptide_Import"/>
</dbReference>
<keyword evidence="6 11" id="KW-0812">Transmembrane</keyword>
<accession>A0A1H0JDJ6</accession>
<evidence type="ECO:0000313" key="16">
    <source>
        <dbReference type="Proteomes" id="UP000199088"/>
    </source>
</evidence>
<dbReference type="PANTHER" id="PTHR43297">
    <property type="entry name" value="OLIGOPEPTIDE TRANSPORT ATP-BINDING PROTEIN APPD"/>
    <property type="match status" value="1"/>
</dbReference>
<organism evidence="15 16">
    <name type="scientific">Klenkia soli</name>
    <dbReference type="NCBI Taxonomy" id="1052260"/>
    <lineage>
        <taxon>Bacteria</taxon>
        <taxon>Bacillati</taxon>
        <taxon>Actinomycetota</taxon>
        <taxon>Actinomycetes</taxon>
        <taxon>Geodermatophilales</taxon>
        <taxon>Geodermatophilaceae</taxon>
        <taxon>Klenkia</taxon>
    </lineage>
</organism>
<keyword evidence="9 11" id="KW-1133">Transmembrane helix</keyword>
<evidence type="ECO:0000259" key="13">
    <source>
        <dbReference type="PROSITE" id="PS50893"/>
    </source>
</evidence>
<reference evidence="16" key="1">
    <citation type="submission" date="2016-10" db="EMBL/GenBank/DDBJ databases">
        <authorList>
            <person name="Varghese N."/>
            <person name="Submissions S."/>
        </authorList>
    </citation>
    <scope>NUCLEOTIDE SEQUENCE [LARGE SCALE GENOMIC DNA]</scope>
    <source>
        <strain evidence="16">DSM 45843</strain>
    </source>
</reference>
<evidence type="ECO:0000259" key="14">
    <source>
        <dbReference type="PROSITE" id="PS50928"/>
    </source>
</evidence>